<gene>
    <name evidence="1" type="ORF">Hamer_G003952</name>
</gene>
<dbReference type="Proteomes" id="UP000747542">
    <property type="component" value="Unassembled WGS sequence"/>
</dbReference>
<keyword evidence="2" id="KW-1185">Reference proteome</keyword>
<reference evidence="1" key="1">
    <citation type="journal article" date="2021" name="Sci. Adv.">
        <title>The American lobster genome reveals insights on longevity, neural, and immune adaptations.</title>
        <authorList>
            <person name="Polinski J.M."/>
            <person name="Zimin A.V."/>
            <person name="Clark K.F."/>
            <person name="Kohn A.B."/>
            <person name="Sadowski N."/>
            <person name="Timp W."/>
            <person name="Ptitsyn A."/>
            <person name="Khanna P."/>
            <person name="Romanova D.Y."/>
            <person name="Williams P."/>
            <person name="Greenwood S.J."/>
            <person name="Moroz L.L."/>
            <person name="Walt D.R."/>
            <person name="Bodnar A.G."/>
        </authorList>
    </citation>
    <scope>NUCLEOTIDE SEQUENCE</scope>
    <source>
        <strain evidence="1">GMGI-L3</strain>
    </source>
</reference>
<protein>
    <submittedName>
        <fullName evidence="1">Uncharacterized protein</fullName>
    </submittedName>
</protein>
<accession>A0A8J5NJ98</accession>
<evidence type="ECO:0000313" key="2">
    <source>
        <dbReference type="Proteomes" id="UP000747542"/>
    </source>
</evidence>
<evidence type="ECO:0000313" key="1">
    <source>
        <dbReference type="EMBL" id="KAG7178166.1"/>
    </source>
</evidence>
<organism evidence="1 2">
    <name type="scientific">Homarus americanus</name>
    <name type="common">American lobster</name>
    <dbReference type="NCBI Taxonomy" id="6706"/>
    <lineage>
        <taxon>Eukaryota</taxon>
        <taxon>Metazoa</taxon>
        <taxon>Ecdysozoa</taxon>
        <taxon>Arthropoda</taxon>
        <taxon>Crustacea</taxon>
        <taxon>Multicrustacea</taxon>
        <taxon>Malacostraca</taxon>
        <taxon>Eumalacostraca</taxon>
        <taxon>Eucarida</taxon>
        <taxon>Decapoda</taxon>
        <taxon>Pleocyemata</taxon>
        <taxon>Astacidea</taxon>
        <taxon>Nephropoidea</taxon>
        <taxon>Nephropidae</taxon>
        <taxon>Homarus</taxon>
    </lineage>
</organism>
<sequence length="114" mass="12823">MNHHEQVPSFQSKFRAHVQSMVDTITDLGNPFSDESKEPVSLGSNIVAGEPDVSAVVIDGAGVVQMLKPGTTKTFKEDNKAVFEPYIARWLEKVKRVYVVWNVYLQCRLKSSIR</sequence>
<name>A0A8J5NJ98_HOMAM</name>
<comment type="caution">
    <text evidence="1">The sequence shown here is derived from an EMBL/GenBank/DDBJ whole genome shotgun (WGS) entry which is preliminary data.</text>
</comment>
<proteinExistence type="predicted"/>
<dbReference type="AlphaFoldDB" id="A0A8J5NJ98"/>
<dbReference type="EMBL" id="JAHLQT010000697">
    <property type="protein sequence ID" value="KAG7178166.1"/>
    <property type="molecule type" value="Genomic_DNA"/>
</dbReference>